<dbReference type="InterPro" id="IPR056906">
    <property type="entry name" value="ORF2/G2P_dom"/>
</dbReference>
<feature type="domain" description="Replication-associated protein ORF2/G2P" evidence="1">
    <location>
        <begin position="130"/>
        <end position="247"/>
    </location>
</feature>
<accession>A0A976N2U6</accession>
<organism evidence="2">
    <name type="scientific">Dipodfec virus RodF1_13</name>
    <dbReference type="NCBI Taxonomy" id="2929291"/>
    <lineage>
        <taxon>Viruses</taxon>
        <taxon>Monodnaviria</taxon>
        <taxon>Sangervirae</taxon>
        <taxon>Phixviricota</taxon>
        <taxon>Malgrandaviricetes</taxon>
        <taxon>Petitvirales</taxon>
        <taxon>Microviridae</taxon>
    </lineage>
</organism>
<dbReference type="EMBL" id="OM869713">
    <property type="protein sequence ID" value="UPW42038.1"/>
    <property type="molecule type" value="Genomic_DNA"/>
</dbReference>
<sequence>MVLSCQHPIEVTHRFKGKDQKVQVPCGCCDICRSSHRSVLAQRVSYEQATHLFEIFVTLTYRMEHVPILRRDLENPSMLVLENPRSSNHGKIVSNSFPVCPEADYALCRKQFKQYYTPDKVGSFKVLDWSDLRRFLQHVRIDCYRATGATLRYFAVGEYGPNSFHPHYHILFWADSVSASDWLLKFLHSTTELDDTFDYFERHTDSRSNLNNIFYSPTEPFWPYGTIQATLTDKKHSTISYLSSYLNSVVGNRPAVLDLTFTRESTRHSNYLGSLFFRTYYQCDVFSNIIKDYDTVYGPVKLGGDFLFHGKVRPIPLFLFHDSFPKIPYLSMLPKHSIYFIYSLYPLLSSFSGKDFRVCDFLNLIHKFFSNDRASIPREYVDVLLRFFAIYDLPWSPLHPRHELYKNSFPLDDSNIYLSQIKSAFFASRRFFRLCRLSFFCKWSSAYHIFIDRLCNFYSYLKPQWLLSLFYTSQQEFFDEFGYKPGFNYNTFYAPADPDVAFDSFLIDTQKAFIFEKIKHKKQNDNNLVFVDLYN</sequence>
<protein>
    <submittedName>
        <fullName evidence="2">Replication initiator protein</fullName>
    </submittedName>
</protein>
<evidence type="ECO:0000313" key="2">
    <source>
        <dbReference type="EMBL" id="UPW42038.1"/>
    </source>
</evidence>
<reference evidence="2" key="1">
    <citation type="submission" date="2022-02" db="EMBL/GenBank/DDBJ databases">
        <title>Towards deciphering the DNA virus diversity associated with rodent species in the families Cricetidae and Heteromyidae.</title>
        <authorList>
            <person name="Lund M."/>
            <person name="Larsen B.B."/>
            <person name="Gryseels S."/>
            <person name="Kraberger S."/>
            <person name="Rowsey D.M."/>
            <person name="Steger L."/>
            <person name="Yule K.M."/>
            <person name="Upham N.S."/>
            <person name="Worobey M."/>
            <person name="Van Doorslaer K."/>
            <person name="Varsani A."/>
        </authorList>
    </citation>
    <scope>NUCLEOTIDE SEQUENCE</scope>
    <source>
        <strain evidence="2">NeonRodF1_13</strain>
    </source>
</reference>
<name>A0A976N2U6_9VIRU</name>
<proteinExistence type="predicted"/>
<dbReference type="Pfam" id="PF23343">
    <property type="entry name" value="REP_ORF2-G2P"/>
    <property type="match status" value="1"/>
</dbReference>
<evidence type="ECO:0000259" key="1">
    <source>
        <dbReference type="Pfam" id="PF23343"/>
    </source>
</evidence>